<protein>
    <submittedName>
        <fullName evidence="1">Glutathione S-transferase N-terminal domain-containing protein</fullName>
    </submittedName>
</protein>
<evidence type="ECO:0000313" key="1">
    <source>
        <dbReference type="EMBL" id="XRI73382.1"/>
    </source>
</evidence>
<reference evidence="1 2" key="1">
    <citation type="journal article" date="2021" name="ISME J.">
        <title>Genomic evolution of the class Acidithiobacillia: deep-branching Proteobacteria living in extreme acidic conditions.</title>
        <authorList>
            <person name="Moya-Beltran A."/>
            <person name="Beard S."/>
            <person name="Rojas-Villalobos C."/>
            <person name="Issotta F."/>
            <person name="Gallardo Y."/>
            <person name="Ulloa R."/>
            <person name="Giaveno A."/>
            <person name="Degli Esposti M."/>
            <person name="Johnson D.B."/>
            <person name="Quatrini R."/>
        </authorList>
    </citation>
    <scope>NUCLEOTIDE SEQUENCE [LARGE SCALE GENOMIC DNA]</scope>
    <source>
        <strain evidence="1 2">GG1-14</strain>
    </source>
</reference>
<organism evidence="1 2">
    <name type="scientific">Acidithiobacillus montserratensis</name>
    <dbReference type="NCBI Taxonomy" id="2729135"/>
    <lineage>
        <taxon>Bacteria</taxon>
        <taxon>Pseudomonadati</taxon>
        <taxon>Pseudomonadota</taxon>
        <taxon>Acidithiobacillia</taxon>
        <taxon>Acidithiobacillales</taxon>
        <taxon>Acidithiobacillaceae</taxon>
        <taxon>Acidithiobacillus</taxon>
    </lineage>
</organism>
<dbReference type="EMBL" id="CP127526">
    <property type="protein sequence ID" value="XRI73382.1"/>
    <property type="molecule type" value="Genomic_DNA"/>
</dbReference>
<proteinExistence type="predicted"/>
<evidence type="ECO:0000313" key="2">
    <source>
        <dbReference type="Proteomes" id="UP001195965"/>
    </source>
</evidence>
<sequence>MATPSSKKTLMTLYSSEDCVYAHRVRFVLEEKAMEYQTIEVDLAQKPEELAELNAYNQVPTLLDRDLAIHESVLIMEYLDERFPHPPLIPVDPISRAKVRMGLLRFDQDWFAPLFQSGYSPEQNKAAKEQVRSTMAGLSAIFTQQRFLFGDELSILDCAIAPLLWRFPVLGISLPAAAKATQEYMDRLFQMESFKRSLTPAEKAMR</sequence>
<gene>
    <name evidence="1" type="ORF">HHS34_013205</name>
</gene>
<accession>A0ACD5HEM9</accession>
<dbReference type="Proteomes" id="UP001195965">
    <property type="component" value="Chromosome"/>
</dbReference>
<keyword evidence="2" id="KW-1185">Reference proteome</keyword>
<name>A0ACD5HEM9_9PROT</name>